<protein>
    <submittedName>
        <fullName evidence="1">Uncharacterized protein</fullName>
    </submittedName>
</protein>
<proteinExistence type="predicted"/>
<comment type="caution">
    <text evidence="1">The sequence shown here is derived from an EMBL/GenBank/DDBJ whole genome shotgun (WGS) entry which is preliminary data.</text>
</comment>
<dbReference type="Proteomes" id="UP000823388">
    <property type="component" value="Chromosome 9K"/>
</dbReference>
<accession>A0A8T0N8N8</accession>
<sequence length="108" mass="11678">MRRGAAWWKRWAAARMERRRWCGTATGAGAGARGHVRAATARADAASPVLAVSARPGGGAVVRRAGRRCGGAVWRRRVAGSRGRRREMELRQRALWSCDSGVPVMVPA</sequence>
<evidence type="ECO:0000313" key="2">
    <source>
        <dbReference type="Proteomes" id="UP000823388"/>
    </source>
</evidence>
<evidence type="ECO:0000313" key="1">
    <source>
        <dbReference type="EMBL" id="KAG2546231.1"/>
    </source>
</evidence>
<name>A0A8T0N8N8_PANVG</name>
<organism evidence="1 2">
    <name type="scientific">Panicum virgatum</name>
    <name type="common">Blackwell switchgrass</name>
    <dbReference type="NCBI Taxonomy" id="38727"/>
    <lineage>
        <taxon>Eukaryota</taxon>
        <taxon>Viridiplantae</taxon>
        <taxon>Streptophyta</taxon>
        <taxon>Embryophyta</taxon>
        <taxon>Tracheophyta</taxon>
        <taxon>Spermatophyta</taxon>
        <taxon>Magnoliopsida</taxon>
        <taxon>Liliopsida</taxon>
        <taxon>Poales</taxon>
        <taxon>Poaceae</taxon>
        <taxon>PACMAD clade</taxon>
        <taxon>Panicoideae</taxon>
        <taxon>Panicodae</taxon>
        <taxon>Paniceae</taxon>
        <taxon>Panicinae</taxon>
        <taxon>Panicum</taxon>
        <taxon>Panicum sect. Hiantes</taxon>
    </lineage>
</organism>
<dbReference type="EMBL" id="CM029053">
    <property type="protein sequence ID" value="KAG2546231.1"/>
    <property type="molecule type" value="Genomic_DNA"/>
</dbReference>
<keyword evidence="2" id="KW-1185">Reference proteome</keyword>
<reference evidence="1" key="1">
    <citation type="submission" date="2020-05" db="EMBL/GenBank/DDBJ databases">
        <title>WGS assembly of Panicum virgatum.</title>
        <authorList>
            <person name="Lovell J.T."/>
            <person name="Jenkins J."/>
            <person name="Shu S."/>
            <person name="Juenger T.E."/>
            <person name="Schmutz J."/>
        </authorList>
    </citation>
    <scope>NUCLEOTIDE SEQUENCE</scope>
    <source>
        <strain evidence="1">AP13</strain>
    </source>
</reference>
<dbReference type="AlphaFoldDB" id="A0A8T0N8N8"/>
<gene>
    <name evidence="1" type="ORF">PVAP13_9KG041815</name>
</gene>